<dbReference type="InterPro" id="IPR010158">
    <property type="entry name" value="Amidase_Cbmase"/>
</dbReference>
<dbReference type="InterPro" id="IPR002933">
    <property type="entry name" value="Peptidase_M20"/>
</dbReference>
<keyword evidence="6" id="KW-0464">Manganese</keyword>
<organism evidence="11 12">
    <name type="scientific">Nocardioides faecalis</name>
    <dbReference type="NCBI Taxonomy" id="2803858"/>
    <lineage>
        <taxon>Bacteria</taxon>
        <taxon>Bacillati</taxon>
        <taxon>Actinomycetota</taxon>
        <taxon>Actinomycetes</taxon>
        <taxon>Propionibacteriales</taxon>
        <taxon>Nocardioidaceae</taxon>
        <taxon>Nocardioides</taxon>
    </lineage>
</organism>
<keyword evidence="7" id="KW-0862">Zinc</keyword>
<dbReference type="Proteomes" id="UP000663791">
    <property type="component" value="Unassembled WGS sequence"/>
</dbReference>
<dbReference type="PIRSF" id="PIRSF001235">
    <property type="entry name" value="Amidase_carbamoylase"/>
    <property type="match status" value="1"/>
</dbReference>
<dbReference type="InterPro" id="IPR036264">
    <property type="entry name" value="Bact_exopeptidase_dim_dom"/>
</dbReference>
<feature type="binding site" evidence="7">
    <location>
        <position position="193"/>
    </location>
    <ligand>
        <name>Zn(2+)</name>
        <dbReference type="ChEBI" id="CHEBI:29105"/>
        <label>1</label>
    </ligand>
</feature>
<comment type="cofactor">
    <cofactor evidence="7">
        <name>Zn(2+)</name>
        <dbReference type="ChEBI" id="CHEBI:29105"/>
    </cofactor>
    <text evidence="7">Binds 2 Zn(2+) ions per subunit.</text>
</comment>
<dbReference type="Gene3D" id="3.40.630.10">
    <property type="entry name" value="Zn peptidases"/>
    <property type="match status" value="1"/>
</dbReference>
<evidence type="ECO:0000256" key="5">
    <source>
        <dbReference type="ARBA" id="ARBA00022801"/>
    </source>
</evidence>
<dbReference type="CDD" id="cd03884">
    <property type="entry name" value="M20_bAS"/>
    <property type="match status" value="1"/>
</dbReference>
<dbReference type="SUPFAM" id="SSF55031">
    <property type="entry name" value="Bacterial exopeptidase dimerisation domain"/>
    <property type="match status" value="1"/>
</dbReference>
<feature type="binding site" evidence="7">
    <location>
        <position position="384"/>
    </location>
    <ligand>
        <name>Zn(2+)</name>
        <dbReference type="ChEBI" id="CHEBI:29105"/>
        <label>2</label>
    </ligand>
</feature>
<dbReference type="Pfam" id="PF01546">
    <property type="entry name" value="Peptidase_M20"/>
    <property type="match status" value="1"/>
</dbReference>
<comment type="cofactor">
    <cofactor evidence="1">
        <name>Mn(2+)</name>
        <dbReference type="ChEBI" id="CHEBI:29035"/>
    </cofactor>
</comment>
<keyword evidence="4 7" id="KW-0479">Metal-binding</keyword>
<evidence type="ECO:0000256" key="4">
    <source>
        <dbReference type="ARBA" id="ARBA00022723"/>
    </source>
</evidence>
<dbReference type="RefSeq" id="WP_205290893.1">
    <property type="nucleotide sequence ID" value="NZ_CP074406.1"/>
</dbReference>
<dbReference type="PANTHER" id="PTHR32494:SF19">
    <property type="entry name" value="ALLANTOATE DEIMINASE-RELATED"/>
    <property type="match status" value="1"/>
</dbReference>
<evidence type="ECO:0000256" key="2">
    <source>
        <dbReference type="ARBA" id="ARBA00006153"/>
    </source>
</evidence>
<evidence type="ECO:0000256" key="3">
    <source>
        <dbReference type="ARBA" id="ARBA00011738"/>
    </source>
</evidence>
<comment type="caution">
    <text evidence="11">The sequence shown here is derived from an EMBL/GenBank/DDBJ whole genome shotgun (WGS) entry which is preliminary data.</text>
</comment>
<dbReference type="EMBL" id="JAERTX010000005">
    <property type="protein sequence ID" value="MBM9459569.1"/>
    <property type="molecule type" value="Genomic_DNA"/>
</dbReference>
<comment type="similarity">
    <text evidence="2">Belongs to the peptidase M20 family.</text>
</comment>
<comment type="subunit">
    <text evidence="3">Homodimer.</text>
</comment>
<dbReference type="InterPro" id="IPR001261">
    <property type="entry name" value="ArgE/DapE_CS"/>
</dbReference>
<dbReference type="PROSITE" id="PS00758">
    <property type="entry name" value="ARGE_DAPE_CPG2_1"/>
    <property type="match status" value="1"/>
</dbReference>
<feature type="binding site" evidence="8">
    <location>
        <position position="289"/>
    </location>
    <ligand>
        <name>allantoate</name>
        <dbReference type="ChEBI" id="CHEBI:17536"/>
    </ligand>
</feature>
<keyword evidence="12" id="KW-1185">Reference proteome</keyword>
<feature type="binding site" evidence="7">
    <location>
        <position position="129"/>
    </location>
    <ligand>
        <name>Zn(2+)</name>
        <dbReference type="ChEBI" id="CHEBI:29105"/>
        <label>2</label>
    </ligand>
</feature>
<feature type="binding site" evidence="8">
    <location>
        <position position="276"/>
    </location>
    <ligand>
        <name>allantoate</name>
        <dbReference type="ChEBI" id="CHEBI:17536"/>
    </ligand>
</feature>
<accession>A0A938Y5H4</accession>
<feature type="binding site" evidence="7">
    <location>
        <position position="89"/>
    </location>
    <ligand>
        <name>Zn(2+)</name>
        <dbReference type="ChEBI" id="CHEBI:29105"/>
        <label>2</label>
    </ligand>
</feature>
<evidence type="ECO:0000313" key="11">
    <source>
        <dbReference type="EMBL" id="MBM9459569.1"/>
    </source>
</evidence>
<dbReference type="Pfam" id="PF07687">
    <property type="entry name" value="M20_dimer"/>
    <property type="match status" value="1"/>
</dbReference>
<evidence type="ECO:0000259" key="10">
    <source>
        <dbReference type="Pfam" id="PF07687"/>
    </source>
</evidence>
<evidence type="ECO:0000256" key="7">
    <source>
        <dbReference type="PIRSR" id="PIRSR001235-1"/>
    </source>
</evidence>
<gene>
    <name evidence="11" type="ORF">JK386_06615</name>
</gene>
<feature type="region of interest" description="Disordered" evidence="9">
    <location>
        <begin position="417"/>
        <end position="439"/>
    </location>
</feature>
<proteinExistence type="inferred from homology"/>
<dbReference type="GO" id="GO:0016813">
    <property type="term" value="F:hydrolase activity, acting on carbon-nitrogen (but not peptide) bonds, in linear amidines"/>
    <property type="evidence" value="ECO:0007669"/>
    <property type="project" value="InterPro"/>
</dbReference>
<evidence type="ECO:0000256" key="1">
    <source>
        <dbReference type="ARBA" id="ARBA00001936"/>
    </source>
</evidence>
<feature type="binding site" evidence="7">
    <location>
        <position position="78"/>
    </location>
    <ligand>
        <name>Zn(2+)</name>
        <dbReference type="ChEBI" id="CHEBI:29105"/>
        <label>1</label>
    </ligand>
</feature>
<feature type="binding site" evidence="7">
    <location>
        <position position="89"/>
    </location>
    <ligand>
        <name>Zn(2+)</name>
        <dbReference type="ChEBI" id="CHEBI:29105"/>
        <label>1</label>
    </ligand>
</feature>
<reference evidence="11" key="1">
    <citation type="submission" date="2021-01" db="EMBL/GenBank/DDBJ databases">
        <title>Novel species in genus Nocardioides.</title>
        <authorList>
            <person name="Zhang G."/>
        </authorList>
    </citation>
    <scope>NUCLEOTIDE SEQUENCE</scope>
    <source>
        <strain evidence="11">Zg-536</strain>
    </source>
</reference>
<dbReference type="AlphaFoldDB" id="A0A938Y5H4"/>
<evidence type="ECO:0000256" key="6">
    <source>
        <dbReference type="ARBA" id="ARBA00023211"/>
    </source>
</evidence>
<evidence type="ECO:0000313" key="12">
    <source>
        <dbReference type="Proteomes" id="UP000663791"/>
    </source>
</evidence>
<dbReference type="GO" id="GO:0046872">
    <property type="term" value="F:metal ion binding"/>
    <property type="evidence" value="ECO:0007669"/>
    <property type="project" value="UniProtKB-KW"/>
</dbReference>
<protein>
    <submittedName>
        <fullName evidence="11">Allantoate amidohydrolase</fullName>
    </submittedName>
</protein>
<evidence type="ECO:0000256" key="9">
    <source>
        <dbReference type="SAM" id="MobiDB-lite"/>
    </source>
</evidence>
<feature type="domain" description="Peptidase M20 dimerisation" evidence="10">
    <location>
        <begin position="215"/>
        <end position="309"/>
    </location>
</feature>
<feature type="binding site" evidence="8">
    <location>
        <position position="218"/>
    </location>
    <ligand>
        <name>allantoate</name>
        <dbReference type="ChEBI" id="CHEBI:17536"/>
    </ligand>
</feature>
<dbReference type="SUPFAM" id="SSF53187">
    <property type="entry name" value="Zn-dependent exopeptidases"/>
    <property type="match status" value="1"/>
</dbReference>
<dbReference type="Gene3D" id="3.30.70.360">
    <property type="match status" value="1"/>
</dbReference>
<dbReference type="PANTHER" id="PTHR32494">
    <property type="entry name" value="ALLANTOATE DEIMINASE-RELATED"/>
    <property type="match status" value="1"/>
</dbReference>
<dbReference type="NCBIfam" id="NF006775">
    <property type="entry name" value="PRK09290.2-5"/>
    <property type="match status" value="1"/>
</dbReference>
<evidence type="ECO:0000256" key="8">
    <source>
        <dbReference type="PIRSR" id="PIRSR001235-2"/>
    </source>
</evidence>
<sequence>MTTAETVLARCTELDTISASPTWLERAHLTPEHARANALAERWLRGAGLTTWQDAAGNVCGRREGAEPGLPALLLGSHLDTVPDAGSFDGMLGVTMAIAVAERIDAAVAQGRMPALPFALEVIGFSDEEGARFGKALLGSQAVAGTWDEDWWDLRDRDGTTLHQAFGEFGLDPRRVGEAARRPEELVGYLEAHIEQGPYLEAADASLGYVTTIAGARRFRLSVTGEARHAGGTPYERRRDALLGASEMVVAIERLARAAGTIATVGRLEVQPGAVNVIAGRADLSLDLRAATDAQRDASWVEIEAELQRICTARRLRLDVVQTHEAPAAPCARWLQEAVVEGIVATGDEEPMGLWSRAGHDAMAIAAITDIGMLFVRCHDGISHHPDEGVREIDVARGLDALEHAVLAVAQRWRDGEVPERTDDVGPAVSGTVVPGAAP</sequence>
<dbReference type="InterPro" id="IPR011650">
    <property type="entry name" value="Peptidase_M20_dimer"/>
</dbReference>
<name>A0A938Y5H4_9ACTN</name>
<dbReference type="NCBIfam" id="TIGR01879">
    <property type="entry name" value="hydantase"/>
    <property type="match status" value="1"/>
</dbReference>
<keyword evidence="5" id="KW-0378">Hydrolase</keyword>